<dbReference type="AlphaFoldDB" id="A0A8H3DMZ3"/>
<name>A0A8H3DMZ3_9AGAM</name>
<dbReference type="GO" id="GO:0071916">
    <property type="term" value="F:dipeptide transmembrane transporter activity"/>
    <property type="evidence" value="ECO:0007669"/>
    <property type="project" value="UniProtKB-ARBA"/>
</dbReference>
<feature type="transmembrane region" description="Helical" evidence="9">
    <location>
        <begin position="218"/>
        <end position="240"/>
    </location>
</feature>
<feature type="transmembrane region" description="Helical" evidence="9">
    <location>
        <begin position="475"/>
        <end position="491"/>
    </location>
</feature>
<feature type="transmembrane region" description="Helical" evidence="9">
    <location>
        <begin position="590"/>
        <end position="611"/>
    </location>
</feature>
<dbReference type="GO" id="GO:0005886">
    <property type="term" value="C:plasma membrane"/>
    <property type="evidence" value="ECO:0007669"/>
    <property type="project" value="UniProtKB-ARBA"/>
</dbReference>
<comment type="subcellular location">
    <subcellularLocation>
        <location evidence="1 7">Membrane</location>
        <topology evidence="1 7">Multi-pass membrane protein</topology>
    </subcellularLocation>
</comment>
<dbReference type="Gene3D" id="1.20.1250.20">
    <property type="entry name" value="MFS general substrate transporter like domains"/>
    <property type="match status" value="1"/>
</dbReference>
<evidence type="ECO:0000256" key="5">
    <source>
        <dbReference type="ARBA" id="ARBA00022989"/>
    </source>
</evidence>
<accession>A0A8H3DMZ3</accession>
<evidence type="ECO:0008006" key="12">
    <source>
        <dbReference type="Google" id="ProtNLM"/>
    </source>
</evidence>
<evidence type="ECO:0000256" key="1">
    <source>
        <dbReference type="ARBA" id="ARBA00004141"/>
    </source>
</evidence>
<comment type="caution">
    <text evidence="10">The sequence shown here is derived from an EMBL/GenBank/DDBJ whole genome shotgun (WGS) entry which is preliminary data.</text>
</comment>
<proteinExistence type="inferred from homology"/>
<dbReference type="Pfam" id="PF00854">
    <property type="entry name" value="PTR2"/>
    <property type="match status" value="1"/>
</dbReference>
<organism evidence="10 11">
    <name type="scientific">Rhizoctonia solani</name>
    <dbReference type="NCBI Taxonomy" id="456999"/>
    <lineage>
        <taxon>Eukaryota</taxon>
        <taxon>Fungi</taxon>
        <taxon>Dikarya</taxon>
        <taxon>Basidiomycota</taxon>
        <taxon>Agaricomycotina</taxon>
        <taxon>Agaricomycetes</taxon>
        <taxon>Cantharellales</taxon>
        <taxon>Ceratobasidiaceae</taxon>
        <taxon>Rhizoctonia</taxon>
    </lineage>
</organism>
<feature type="region of interest" description="Disordered" evidence="8">
    <location>
        <begin position="650"/>
        <end position="671"/>
    </location>
</feature>
<sequence>MFSDLSLDLPIIACGLFGKVSRLGSRFGMDLMHHPSSGNAFPLEAQALRETSVDIVAAKTDLTKDARAGPLNTSDLSHVISSDEKEKHLSSPVTQTVDDPADADDDIILPTEEEKHTLRRVAGHIPISAWLVVVVEFAERFSYYGTTGPFVNYIQRPLPEGGNGAGAPPKGTELRPGALGKGQQASAGLTTFFSFLSYLTPILGAILSDAYWGKLKTLFIFAIVGGIGHVILVGSAAPALLQNNPAGSYAGLIISLIIMGFATGAIKSNVSPLVAEQIPDSREYIKITKNGERVIVDPNLTIQRVFMYFYLMINIGSLGSIATTTTELHYGFWLAYLIPTIVYVLVPVVLWIGRHKYVQHPPRGSIHLEAFRVVRRVYKGILSLDPTETLRRMRDPSKWDKARPSFVRQNQGDTDARAGFMPTWDDTFVDEMRRTMHAVKIFVFYPLFWIPYNQMTNNIVSQAGVMSTHGVPNDLLQNINAIAIIIIIPLMDRIVYPGLRRVGWVVRPIQRITLGFMFGAMSMVYASVLQSAIYKTNPCGRFVTDCDTPSSLNVWIQTPAYVLISCSEIFASITGLEYAYNKAPLRMKSIVMAAFLLTQAVGNAFSWALVPVSTDPYLVWTYAGCGIAAFIAGIAFWVCFHHMDATEEEQNEIGRPVPGGGRITKDGDVEI</sequence>
<feature type="transmembrane region" description="Helical" evidence="9">
    <location>
        <begin position="185"/>
        <end position="206"/>
    </location>
</feature>
<evidence type="ECO:0000256" key="6">
    <source>
        <dbReference type="ARBA" id="ARBA00023136"/>
    </source>
</evidence>
<protein>
    <recommendedName>
        <fullName evidence="12">Peptide transporter ptr2</fullName>
    </recommendedName>
</protein>
<feature type="transmembrane region" description="Helical" evidence="9">
    <location>
        <begin position="617"/>
        <end position="640"/>
    </location>
</feature>
<feature type="transmembrane region" description="Helical" evidence="9">
    <location>
        <begin position="512"/>
        <end position="534"/>
    </location>
</feature>
<feature type="transmembrane region" description="Helical" evidence="9">
    <location>
        <begin position="305"/>
        <end position="324"/>
    </location>
</feature>
<evidence type="ECO:0000256" key="8">
    <source>
        <dbReference type="SAM" id="MobiDB-lite"/>
    </source>
</evidence>
<evidence type="ECO:0000313" key="10">
    <source>
        <dbReference type="EMBL" id="CAE6533033.1"/>
    </source>
</evidence>
<feature type="region of interest" description="Disordered" evidence="8">
    <location>
        <begin position="67"/>
        <end position="104"/>
    </location>
</feature>
<keyword evidence="5 9" id="KW-1133">Transmembrane helix</keyword>
<keyword evidence="3 7" id="KW-0813">Transport</keyword>
<dbReference type="EMBL" id="CAJMXA010004053">
    <property type="protein sequence ID" value="CAE6533033.1"/>
    <property type="molecule type" value="Genomic_DNA"/>
</dbReference>
<comment type="similarity">
    <text evidence="2 7">Belongs to the major facilitator superfamily. Proton-dependent oligopeptide transporter (POT/PTR) (TC 2.A.17) family.</text>
</comment>
<keyword evidence="6 9" id="KW-0472">Membrane</keyword>
<dbReference type="Proteomes" id="UP000663853">
    <property type="component" value="Unassembled WGS sequence"/>
</dbReference>
<dbReference type="InterPro" id="IPR000109">
    <property type="entry name" value="POT_fam"/>
</dbReference>
<keyword evidence="4 7" id="KW-0812">Transmembrane</keyword>
<feature type="compositionally biased region" description="Polar residues" evidence="8">
    <location>
        <begin position="71"/>
        <end position="80"/>
    </location>
</feature>
<feature type="transmembrane region" description="Helical" evidence="9">
    <location>
        <begin position="246"/>
        <end position="266"/>
    </location>
</feature>
<dbReference type="PANTHER" id="PTHR11654">
    <property type="entry name" value="OLIGOPEPTIDE TRANSPORTER-RELATED"/>
    <property type="match status" value="1"/>
</dbReference>
<dbReference type="SUPFAM" id="SSF103473">
    <property type="entry name" value="MFS general substrate transporter"/>
    <property type="match status" value="1"/>
</dbReference>
<feature type="transmembrane region" description="Helical" evidence="9">
    <location>
        <begin position="554"/>
        <end position="578"/>
    </location>
</feature>
<evidence type="ECO:0000256" key="4">
    <source>
        <dbReference type="ARBA" id="ARBA00022692"/>
    </source>
</evidence>
<dbReference type="InterPro" id="IPR018456">
    <property type="entry name" value="PTR2_symporter_CS"/>
</dbReference>
<gene>
    <name evidence="10" type="ORF">RDB_LOCUS171835</name>
</gene>
<dbReference type="PROSITE" id="PS01023">
    <property type="entry name" value="PTR2_2"/>
    <property type="match status" value="1"/>
</dbReference>
<feature type="transmembrane region" description="Helical" evidence="9">
    <location>
        <begin position="330"/>
        <end position="353"/>
    </location>
</feature>
<reference evidence="10" key="1">
    <citation type="submission" date="2021-01" db="EMBL/GenBank/DDBJ databases">
        <authorList>
            <person name="Kaushik A."/>
        </authorList>
    </citation>
    <scope>NUCLEOTIDE SEQUENCE</scope>
    <source>
        <strain evidence="10">AG6-10EEA</strain>
    </source>
</reference>
<evidence type="ECO:0000256" key="2">
    <source>
        <dbReference type="ARBA" id="ARBA00005982"/>
    </source>
</evidence>
<dbReference type="FunFam" id="1.20.1250.20:FF:000085">
    <property type="entry name" value="MFS peptide transporter Ptr2"/>
    <property type="match status" value="1"/>
</dbReference>
<evidence type="ECO:0000256" key="3">
    <source>
        <dbReference type="ARBA" id="ARBA00022448"/>
    </source>
</evidence>
<evidence type="ECO:0000256" key="9">
    <source>
        <dbReference type="SAM" id="Phobius"/>
    </source>
</evidence>
<dbReference type="InterPro" id="IPR036259">
    <property type="entry name" value="MFS_trans_sf"/>
</dbReference>
<evidence type="ECO:0000256" key="7">
    <source>
        <dbReference type="RuleBase" id="RU003755"/>
    </source>
</evidence>
<evidence type="ECO:0000313" key="11">
    <source>
        <dbReference type="Proteomes" id="UP000663853"/>
    </source>
</evidence>
<feature type="transmembrane region" description="Helical" evidence="9">
    <location>
        <begin position="438"/>
        <end position="455"/>
    </location>
</feature>